<keyword evidence="1" id="KW-1133">Transmembrane helix</keyword>
<keyword evidence="3" id="KW-1185">Reference proteome</keyword>
<keyword evidence="1" id="KW-0812">Transmembrane</keyword>
<feature type="transmembrane region" description="Helical" evidence="1">
    <location>
        <begin position="6"/>
        <end position="29"/>
    </location>
</feature>
<organism evidence="2 3">
    <name type="scientific">Molorchus minor</name>
    <dbReference type="NCBI Taxonomy" id="1323400"/>
    <lineage>
        <taxon>Eukaryota</taxon>
        <taxon>Metazoa</taxon>
        <taxon>Ecdysozoa</taxon>
        <taxon>Arthropoda</taxon>
        <taxon>Hexapoda</taxon>
        <taxon>Insecta</taxon>
        <taxon>Pterygota</taxon>
        <taxon>Neoptera</taxon>
        <taxon>Endopterygota</taxon>
        <taxon>Coleoptera</taxon>
        <taxon>Polyphaga</taxon>
        <taxon>Cucujiformia</taxon>
        <taxon>Chrysomeloidea</taxon>
        <taxon>Cerambycidae</taxon>
        <taxon>Lamiinae</taxon>
        <taxon>Monochamini</taxon>
        <taxon>Molorchus</taxon>
    </lineage>
</organism>
<evidence type="ECO:0000313" key="2">
    <source>
        <dbReference type="EMBL" id="KAJ8966901.1"/>
    </source>
</evidence>
<reference evidence="2" key="1">
    <citation type="journal article" date="2023" name="Insect Mol. Biol.">
        <title>Genome sequencing provides insights into the evolution of gene families encoding plant cell wall-degrading enzymes in longhorned beetles.</title>
        <authorList>
            <person name="Shin N.R."/>
            <person name="Okamura Y."/>
            <person name="Kirsch R."/>
            <person name="Pauchet Y."/>
        </authorList>
    </citation>
    <scope>NUCLEOTIDE SEQUENCE</scope>
    <source>
        <strain evidence="2">MMC_N1</strain>
    </source>
</reference>
<protein>
    <submittedName>
        <fullName evidence="2">Uncharacterized protein</fullName>
    </submittedName>
</protein>
<dbReference type="EMBL" id="JAPWTJ010002280">
    <property type="protein sequence ID" value="KAJ8966901.1"/>
    <property type="molecule type" value="Genomic_DNA"/>
</dbReference>
<accession>A0ABQ9IVG0</accession>
<evidence type="ECO:0000256" key="1">
    <source>
        <dbReference type="SAM" id="Phobius"/>
    </source>
</evidence>
<sequence>MLVVVAIASVTNGVMGFLLLVVGLSSVLARFNGLPGGTSVPRHLPSVLHYAAFHHGWDRNDKRSEDKADTGMTQAAILQNPLQSPLPASDSV</sequence>
<comment type="caution">
    <text evidence="2">The sequence shown here is derived from an EMBL/GenBank/DDBJ whole genome shotgun (WGS) entry which is preliminary data.</text>
</comment>
<proteinExistence type="predicted"/>
<keyword evidence="1" id="KW-0472">Membrane</keyword>
<dbReference type="Proteomes" id="UP001162164">
    <property type="component" value="Unassembled WGS sequence"/>
</dbReference>
<name>A0ABQ9IVG0_9CUCU</name>
<gene>
    <name evidence="2" type="ORF">NQ317_010172</name>
</gene>
<evidence type="ECO:0000313" key="3">
    <source>
        <dbReference type="Proteomes" id="UP001162164"/>
    </source>
</evidence>